<sequence length="299" mass="34169">MCKGRKGLIMHQRSCKMYKSLRLPQNLTDNNRASPEESTSTPNHGASSSSTSAQAVVATESAFSSVKLPKTPAQWSEANTFFQLQRKHLPSLNNINEFTIKFQKMMYYYFAQNYVTINTHTDQNNITNKSIKELKNKLKHLKVLGNNNHYFDNQITNTNDGSNLELLSPQQQSLVPPSITPNTDKRANLPNVNNIDNFTNSLQSLIYDYFASNYGTLETKTISFVDQNKPINKLKKELKQLKVLGQNNHNYDLQIKALSKEIGSRLSALKAQKKYRKNSDITNQLQQKFWPTCKKLFNP</sequence>
<evidence type="ECO:0000313" key="2">
    <source>
        <dbReference type="EMBL" id="ESO04099.1"/>
    </source>
</evidence>
<proteinExistence type="predicted"/>
<reference evidence="3" key="3">
    <citation type="submission" date="2015-06" db="UniProtKB">
        <authorList>
            <consortium name="EnsemblMetazoa"/>
        </authorList>
    </citation>
    <scope>IDENTIFICATION</scope>
</reference>
<organism evidence="3 4">
    <name type="scientific">Helobdella robusta</name>
    <name type="common">Californian leech</name>
    <dbReference type="NCBI Taxonomy" id="6412"/>
    <lineage>
        <taxon>Eukaryota</taxon>
        <taxon>Metazoa</taxon>
        <taxon>Spiralia</taxon>
        <taxon>Lophotrochozoa</taxon>
        <taxon>Annelida</taxon>
        <taxon>Clitellata</taxon>
        <taxon>Hirudinea</taxon>
        <taxon>Rhynchobdellida</taxon>
        <taxon>Glossiphoniidae</taxon>
        <taxon>Helobdella</taxon>
    </lineage>
</organism>
<accession>T1F6I7</accession>
<feature type="compositionally biased region" description="Polar residues" evidence="1">
    <location>
        <begin position="25"/>
        <end position="37"/>
    </location>
</feature>
<name>T1F6I7_HELRO</name>
<dbReference type="EMBL" id="KB096551">
    <property type="protein sequence ID" value="ESO04099.1"/>
    <property type="molecule type" value="Genomic_DNA"/>
</dbReference>
<evidence type="ECO:0000256" key="1">
    <source>
        <dbReference type="SAM" id="MobiDB-lite"/>
    </source>
</evidence>
<dbReference type="Proteomes" id="UP000015101">
    <property type="component" value="Unassembled WGS sequence"/>
</dbReference>
<dbReference type="HOGENOM" id="CLU_1050802_0_0_1"/>
<keyword evidence="4" id="KW-1185">Reference proteome</keyword>
<evidence type="ECO:0000313" key="3">
    <source>
        <dbReference type="EnsemblMetazoa" id="HelroP173177"/>
    </source>
</evidence>
<dbReference type="InParanoid" id="T1F6I7"/>
<gene>
    <name evidence="3" type="primary">20204436</name>
    <name evidence="2" type="ORF">HELRODRAFT_173177</name>
</gene>
<dbReference type="EMBL" id="AMQM01004468">
    <property type="status" value="NOT_ANNOTATED_CDS"/>
    <property type="molecule type" value="Genomic_DNA"/>
</dbReference>
<dbReference type="GeneID" id="20204436"/>
<reference evidence="4" key="1">
    <citation type="submission" date="2012-12" db="EMBL/GenBank/DDBJ databases">
        <authorList>
            <person name="Hellsten U."/>
            <person name="Grimwood J."/>
            <person name="Chapman J.A."/>
            <person name="Shapiro H."/>
            <person name="Aerts A."/>
            <person name="Otillar R.P."/>
            <person name="Terry A.Y."/>
            <person name="Boore J.L."/>
            <person name="Simakov O."/>
            <person name="Marletaz F."/>
            <person name="Cho S.-J."/>
            <person name="Edsinger-Gonzales E."/>
            <person name="Havlak P."/>
            <person name="Kuo D.-H."/>
            <person name="Larsson T."/>
            <person name="Lv J."/>
            <person name="Arendt D."/>
            <person name="Savage R."/>
            <person name="Osoegawa K."/>
            <person name="de Jong P."/>
            <person name="Lindberg D.R."/>
            <person name="Seaver E.C."/>
            <person name="Weisblat D.A."/>
            <person name="Putnam N.H."/>
            <person name="Grigoriev I.V."/>
            <person name="Rokhsar D.S."/>
        </authorList>
    </citation>
    <scope>NUCLEOTIDE SEQUENCE</scope>
</reference>
<reference evidence="2 4" key="2">
    <citation type="journal article" date="2013" name="Nature">
        <title>Insights into bilaterian evolution from three spiralian genomes.</title>
        <authorList>
            <person name="Simakov O."/>
            <person name="Marletaz F."/>
            <person name="Cho S.J."/>
            <person name="Edsinger-Gonzales E."/>
            <person name="Havlak P."/>
            <person name="Hellsten U."/>
            <person name="Kuo D.H."/>
            <person name="Larsson T."/>
            <person name="Lv J."/>
            <person name="Arendt D."/>
            <person name="Savage R."/>
            <person name="Osoegawa K."/>
            <person name="de Jong P."/>
            <person name="Grimwood J."/>
            <person name="Chapman J.A."/>
            <person name="Shapiro H."/>
            <person name="Aerts A."/>
            <person name="Otillar R.P."/>
            <person name="Terry A.Y."/>
            <person name="Boore J.L."/>
            <person name="Grigoriev I.V."/>
            <person name="Lindberg D.R."/>
            <person name="Seaver E.C."/>
            <person name="Weisblat D.A."/>
            <person name="Putnam N.H."/>
            <person name="Rokhsar D.S."/>
        </authorList>
    </citation>
    <scope>NUCLEOTIDE SEQUENCE</scope>
</reference>
<dbReference type="AlphaFoldDB" id="T1F6I7"/>
<dbReference type="RefSeq" id="XP_009018035.1">
    <property type="nucleotide sequence ID" value="XM_009019787.1"/>
</dbReference>
<dbReference type="OrthoDB" id="10225917at2759"/>
<dbReference type="KEGG" id="hro:HELRODRAFT_173177"/>
<feature type="compositionally biased region" description="Low complexity" evidence="1">
    <location>
        <begin position="38"/>
        <end position="52"/>
    </location>
</feature>
<feature type="region of interest" description="Disordered" evidence="1">
    <location>
        <begin position="25"/>
        <end position="52"/>
    </location>
</feature>
<evidence type="ECO:0000313" key="4">
    <source>
        <dbReference type="Proteomes" id="UP000015101"/>
    </source>
</evidence>
<dbReference type="EnsemblMetazoa" id="HelroT173177">
    <property type="protein sequence ID" value="HelroP173177"/>
    <property type="gene ID" value="HelroG173177"/>
</dbReference>
<dbReference type="CTD" id="20204436"/>
<protein>
    <submittedName>
        <fullName evidence="2 3">Uncharacterized protein</fullName>
    </submittedName>
</protein>